<comment type="catalytic activity">
    <reaction evidence="4 5">
        <text>L-kynurenine + H2O = anthranilate + L-alanine + H(+)</text>
        <dbReference type="Rhea" id="RHEA:16813"/>
        <dbReference type="ChEBI" id="CHEBI:15377"/>
        <dbReference type="ChEBI" id="CHEBI:15378"/>
        <dbReference type="ChEBI" id="CHEBI:16567"/>
        <dbReference type="ChEBI" id="CHEBI:57959"/>
        <dbReference type="ChEBI" id="CHEBI:57972"/>
        <dbReference type="EC" id="3.7.1.3"/>
    </reaction>
</comment>
<comment type="pathway">
    <text evidence="4 5">Amino-acid degradation; L-kynurenine degradation; L-alanine and anthranilate from L-kynurenine: step 1/1.</text>
</comment>
<evidence type="ECO:0000256" key="2">
    <source>
        <dbReference type="ARBA" id="ARBA00022801"/>
    </source>
</evidence>
<keyword evidence="3 4" id="KW-0663">Pyridoxal phosphate</keyword>
<feature type="binding site" evidence="4">
    <location>
        <position position="199"/>
    </location>
    <ligand>
        <name>pyridoxal 5'-phosphate</name>
        <dbReference type="ChEBI" id="CHEBI:597326"/>
    </ligand>
</feature>
<dbReference type="GO" id="GO:0034354">
    <property type="term" value="P:'de novo' NAD+ biosynthetic process from L-tryptophan"/>
    <property type="evidence" value="ECO:0007669"/>
    <property type="project" value="UniProtKB-UniRule"/>
</dbReference>
<dbReference type="UniPathway" id="UPA00253">
    <property type="reaction ID" value="UER00329"/>
</dbReference>
<comment type="function">
    <text evidence="4 5">Catalyzes the cleavage of L-kynurenine (L-Kyn) and L-3-hydroxykynurenine (L-3OHKyn) into anthranilic acid (AA) and 3-hydroxyanthranilic acid (3-OHAA), respectively.</text>
</comment>
<accession>A0A4S4MZY9</accession>
<dbReference type="GO" id="GO:0005737">
    <property type="term" value="C:cytoplasm"/>
    <property type="evidence" value="ECO:0007669"/>
    <property type="project" value="UniProtKB-SubCell"/>
</dbReference>
<dbReference type="InterPro" id="IPR015424">
    <property type="entry name" value="PyrdxlP-dep_Trfase"/>
</dbReference>
<keyword evidence="1 4" id="KW-0662">Pyridine nucleotide biosynthesis</keyword>
<dbReference type="SUPFAM" id="SSF53383">
    <property type="entry name" value="PLP-dependent transferases"/>
    <property type="match status" value="1"/>
</dbReference>
<comment type="pathway">
    <text evidence="4 5">Cofactor biosynthesis; NAD(+) biosynthesis; quinolinate from L-kynurenine: step 2/3.</text>
</comment>
<dbReference type="NCBIfam" id="TIGR01814">
    <property type="entry name" value="kynureninase"/>
    <property type="match status" value="1"/>
</dbReference>
<dbReference type="GO" id="GO:0030170">
    <property type="term" value="F:pyridoxal phosphate binding"/>
    <property type="evidence" value="ECO:0007669"/>
    <property type="project" value="UniProtKB-UniRule"/>
</dbReference>
<evidence type="ECO:0000256" key="3">
    <source>
        <dbReference type="ARBA" id="ARBA00022898"/>
    </source>
</evidence>
<evidence type="ECO:0000256" key="4">
    <source>
        <dbReference type="HAMAP-Rule" id="MF_03017"/>
    </source>
</evidence>
<feature type="binding site" evidence="4">
    <location>
        <position position="170"/>
    </location>
    <ligand>
        <name>pyridoxal 5'-phosphate</name>
        <dbReference type="ChEBI" id="CHEBI:597326"/>
    </ligand>
</feature>
<evidence type="ECO:0000313" key="7">
    <source>
        <dbReference type="Proteomes" id="UP000308730"/>
    </source>
</evidence>
<feature type="binding site" evidence="4">
    <location>
        <position position="86"/>
    </location>
    <ligand>
        <name>pyridoxal 5'-phosphate</name>
        <dbReference type="ChEBI" id="CHEBI:597326"/>
    </ligand>
</feature>
<name>A0A4S4MZY9_9APHY</name>
<comment type="similarity">
    <text evidence="4 5">Belongs to the kynureninase family.</text>
</comment>
<dbReference type="PANTHER" id="PTHR14084">
    <property type="entry name" value="KYNURENINASE"/>
    <property type="match status" value="1"/>
</dbReference>
<comment type="cofactor">
    <cofactor evidence="4 5">
        <name>pyridoxal 5'-phosphate</name>
        <dbReference type="ChEBI" id="CHEBI:597326"/>
    </cofactor>
</comment>
<dbReference type="AlphaFoldDB" id="A0A4S4MZY9"/>
<feature type="modified residue" description="N6-(pyridoxal phosphate)lysine" evidence="4">
    <location>
        <position position="225"/>
    </location>
</feature>
<dbReference type="EMBL" id="SGPM01000029">
    <property type="protein sequence ID" value="THH32129.1"/>
    <property type="molecule type" value="Genomic_DNA"/>
</dbReference>
<keyword evidence="4 5" id="KW-0963">Cytoplasm</keyword>
<gene>
    <name evidence="4" type="primary">BNA5</name>
    <name evidence="6" type="ORF">EUX98_g2070</name>
</gene>
<dbReference type="PANTHER" id="PTHR14084:SF0">
    <property type="entry name" value="KYNURENINASE"/>
    <property type="match status" value="1"/>
</dbReference>
<dbReference type="GO" id="GO:0019805">
    <property type="term" value="P:quinolinate biosynthetic process"/>
    <property type="evidence" value="ECO:0007669"/>
    <property type="project" value="UniProtKB-UniRule"/>
</dbReference>
<comment type="subcellular location">
    <subcellularLocation>
        <location evidence="4 5">Cytoplasm</location>
    </subcellularLocation>
</comment>
<feature type="binding site" evidence="4">
    <location>
        <position position="224"/>
    </location>
    <ligand>
        <name>pyridoxal 5'-phosphate</name>
        <dbReference type="ChEBI" id="CHEBI:597326"/>
    </ligand>
</feature>
<dbReference type="InterPro" id="IPR015422">
    <property type="entry name" value="PyrdxlP-dep_Trfase_small"/>
</dbReference>
<dbReference type="InterPro" id="IPR015421">
    <property type="entry name" value="PyrdxlP-dep_Trfase_major"/>
</dbReference>
<dbReference type="FunFam" id="3.40.640.10:FF:000031">
    <property type="entry name" value="Kynureninase"/>
    <property type="match status" value="1"/>
</dbReference>
<feature type="binding site" evidence="4">
    <location>
        <position position="253"/>
    </location>
    <ligand>
        <name>pyridoxal 5'-phosphate</name>
        <dbReference type="ChEBI" id="CHEBI:597326"/>
    </ligand>
</feature>
<comment type="catalytic activity">
    <reaction evidence="5">
        <text>3-hydroxy-L-kynurenine + H2O = 3-hydroxyanthranilate + L-alanine + H(+)</text>
        <dbReference type="Rhea" id="RHEA:25143"/>
        <dbReference type="ChEBI" id="CHEBI:15377"/>
        <dbReference type="ChEBI" id="CHEBI:15378"/>
        <dbReference type="ChEBI" id="CHEBI:36559"/>
        <dbReference type="ChEBI" id="CHEBI:57972"/>
        <dbReference type="ChEBI" id="CHEBI:58125"/>
        <dbReference type="EC" id="3.7.1.3"/>
    </reaction>
</comment>
<feature type="binding site" evidence="4">
    <location>
        <position position="281"/>
    </location>
    <ligand>
        <name>pyridoxal 5'-phosphate</name>
        <dbReference type="ChEBI" id="CHEBI:597326"/>
    </ligand>
</feature>
<dbReference type="PIRSF" id="PIRSF038800">
    <property type="entry name" value="KYNU"/>
    <property type="match status" value="1"/>
</dbReference>
<dbReference type="Gene3D" id="3.40.640.10">
    <property type="entry name" value="Type I PLP-dependent aspartate aminotransferase-like (Major domain)"/>
    <property type="match status" value="1"/>
</dbReference>
<organism evidence="6 7">
    <name type="scientific">Antrodiella citrinella</name>
    <dbReference type="NCBI Taxonomy" id="2447956"/>
    <lineage>
        <taxon>Eukaryota</taxon>
        <taxon>Fungi</taxon>
        <taxon>Dikarya</taxon>
        <taxon>Basidiomycota</taxon>
        <taxon>Agaricomycotina</taxon>
        <taxon>Agaricomycetes</taxon>
        <taxon>Polyporales</taxon>
        <taxon>Steccherinaceae</taxon>
        <taxon>Antrodiella</taxon>
    </lineage>
</organism>
<reference evidence="6 7" key="1">
    <citation type="submission" date="2019-02" db="EMBL/GenBank/DDBJ databases">
        <title>Genome sequencing of the rare red list fungi Antrodiella citrinella (Flaviporus citrinellus).</title>
        <authorList>
            <person name="Buettner E."/>
            <person name="Kellner H."/>
        </authorList>
    </citation>
    <scope>NUCLEOTIDE SEQUENCE [LARGE SCALE GENOMIC DNA]</scope>
    <source>
        <strain evidence="6 7">DSM 108506</strain>
    </source>
</reference>
<dbReference type="UniPathway" id="UPA00334">
    <property type="reaction ID" value="UER00455"/>
</dbReference>
<dbReference type="GO" id="GO:0019441">
    <property type="term" value="P:L-tryptophan catabolic process to kynurenine"/>
    <property type="evidence" value="ECO:0007669"/>
    <property type="project" value="TreeGrafter"/>
</dbReference>
<protein>
    <recommendedName>
        <fullName evidence="4 5">Kynureninase</fullName>
        <ecNumber evidence="4 5">3.7.1.3</ecNumber>
    </recommendedName>
    <alternativeName>
        <fullName evidence="4">Biosynthesis of nicotinic acid protein 5</fullName>
    </alternativeName>
    <alternativeName>
        <fullName evidence="4">L-kynurenine hydrolase</fullName>
    </alternativeName>
</protein>
<keyword evidence="2 4" id="KW-0378">Hydrolase</keyword>
<dbReference type="Pfam" id="PF22580">
    <property type="entry name" value="KYNU_C"/>
    <property type="match status" value="1"/>
</dbReference>
<keyword evidence="7" id="KW-1185">Reference proteome</keyword>
<dbReference type="GO" id="GO:0097053">
    <property type="term" value="P:L-kynurenine catabolic process"/>
    <property type="evidence" value="ECO:0007669"/>
    <property type="project" value="UniProtKB-UniRule"/>
</dbReference>
<dbReference type="InterPro" id="IPR010111">
    <property type="entry name" value="Kynureninase"/>
</dbReference>
<dbReference type="HAMAP" id="MF_01970">
    <property type="entry name" value="Kynureninase"/>
    <property type="match status" value="1"/>
</dbReference>
<sequence length="423" mass="46628">MKAVKVKDELQDGPCTYLAGNSLGLMAKRSQTLVNEEMLTWATRGVEGHFDHPFGREWVTIADKTHPIFADLVGAKESEVACMGTLTANLHLLLNTFYKPTKDRFKILCEIKAFPSDQYAFASQVTAHGYSPSESIIEMAPREGEFTIREEDILDTIRKEGQSIALVLFSGVQYYTGQFFPIERITQAAQAQGCVCGWDLAHAVGNVPLSLHDWNVDFAVWCTYKYLNSGPGGIGGLFIHSKWDGQPIRHAGWWGHDQATRFAMPHQFKAIPGAQGFQQSNPSVLAVVSLLGSLEVFRDAGGMQPLRERSLKLTGYLEASLKQSPYWVPPEQAAQHSEIGFSIITPSDPSARGSQLSLVFLPLGGSVMPAVQEGLGHRGVIGDSRKPDVIRLAPSALYNNWDEIDLAVRNLDEVLSEVKESRI</sequence>
<evidence type="ECO:0000313" key="6">
    <source>
        <dbReference type="EMBL" id="THH32129.1"/>
    </source>
</evidence>
<dbReference type="OrthoDB" id="5978656at2759"/>
<comment type="caution">
    <text evidence="6">The sequence shown here is derived from an EMBL/GenBank/DDBJ whole genome shotgun (WGS) entry which is preliminary data.</text>
</comment>
<feature type="binding site" evidence="4">
    <location>
        <position position="202"/>
    </location>
    <ligand>
        <name>pyridoxal 5'-phosphate</name>
        <dbReference type="ChEBI" id="CHEBI:597326"/>
    </ligand>
</feature>
<dbReference type="GO" id="GO:0043420">
    <property type="term" value="P:anthranilate metabolic process"/>
    <property type="evidence" value="ECO:0007669"/>
    <property type="project" value="UniProtKB-UniRule"/>
</dbReference>
<feature type="binding site" evidence="4">
    <location>
        <begin position="114"/>
        <end position="117"/>
    </location>
    <ligand>
        <name>pyridoxal 5'-phosphate</name>
        <dbReference type="ChEBI" id="CHEBI:597326"/>
    </ligand>
</feature>
<evidence type="ECO:0000256" key="1">
    <source>
        <dbReference type="ARBA" id="ARBA00022642"/>
    </source>
</evidence>
<proteinExistence type="inferred from homology"/>
<comment type="subunit">
    <text evidence="4 5">Homodimer.</text>
</comment>
<dbReference type="EC" id="3.7.1.3" evidence="4 5"/>
<dbReference type="Proteomes" id="UP000308730">
    <property type="component" value="Unassembled WGS sequence"/>
</dbReference>
<dbReference type="Gene3D" id="3.90.1150.10">
    <property type="entry name" value="Aspartate Aminotransferase, domain 1"/>
    <property type="match status" value="1"/>
</dbReference>
<dbReference type="GO" id="GO:0030429">
    <property type="term" value="F:kynureninase activity"/>
    <property type="evidence" value="ECO:0007669"/>
    <property type="project" value="UniProtKB-UniRule"/>
</dbReference>
<feature type="binding site" evidence="4">
    <location>
        <position position="87"/>
    </location>
    <ligand>
        <name>pyridoxal 5'-phosphate</name>
        <dbReference type="ChEBI" id="CHEBI:597326"/>
    </ligand>
</feature>
<evidence type="ECO:0000256" key="5">
    <source>
        <dbReference type="PIRNR" id="PIRNR038800"/>
    </source>
</evidence>